<dbReference type="AlphaFoldDB" id="A0AB94IFE4"/>
<comment type="caution">
    <text evidence="3">The sequence shown here is derived from an EMBL/GenBank/DDBJ whole genome shotgun (WGS) entry which is preliminary data.</text>
</comment>
<dbReference type="PANTHER" id="PTHR34477">
    <property type="entry name" value="UPF0213 PROTEIN YHBQ"/>
    <property type="match status" value="1"/>
</dbReference>
<proteinExistence type="inferred from homology"/>
<evidence type="ECO:0000313" key="4">
    <source>
        <dbReference type="Proteomes" id="UP000018877"/>
    </source>
</evidence>
<dbReference type="EMBL" id="ALAN01000222">
    <property type="protein sequence ID" value="ETI65832.1"/>
    <property type="molecule type" value="Genomic_DNA"/>
</dbReference>
<dbReference type="PANTHER" id="PTHR34477:SF1">
    <property type="entry name" value="UPF0213 PROTEIN YHBQ"/>
    <property type="match status" value="1"/>
</dbReference>
<dbReference type="Proteomes" id="UP000018877">
    <property type="component" value="Unassembled WGS sequence"/>
</dbReference>
<dbReference type="Pfam" id="PF01541">
    <property type="entry name" value="GIY-YIG"/>
    <property type="match status" value="1"/>
</dbReference>
<dbReference type="InterPro" id="IPR050190">
    <property type="entry name" value="UPF0213_domain"/>
</dbReference>
<keyword evidence="4" id="KW-1185">Reference proteome</keyword>
<gene>
    <name evidence="3" type="ORF">BAVI_25659</name>
</gene>
<sequence>MENSHHYFYVLTCIDGSLYGGYTNNLERRIRMHNEGKGAKYTRGRGPVQLTYFKGYPNKSDALRAEYNFKRLPRKKKLEFLLKENGDDYVAAEELRKRGT</sequence>
<dbReference type="PROSITE" id="PS50164">
    <property type="entry name" value="GIY_YIG"/>
    <property type="match status" value="1"/>
</dbReference>
<comment type="similarity">
    <text evidence="1">Belongs to the UPF0213 family.</text>
</comment>
<accession>A0AB94IFE4</accession>
<organism evidence="3 4">
    <name type="scientific">Neobacillus vireti LMG 21834</name>
    <dbReference type="NCBI Taxonomy" id="1131730"/>
    <lineage>
        <taxon>Bacteria</taxon>
        <taxon>Bacillati</taxon>
        <taxon>Bacillota</taxon>
        <taxon>Bacilli</taxon>
        <taxon>Bacillales</taxon>
        <taxon>Bacillaceae</taxon>
        <taxon>Neobacillus</taxon>
    </lineage>
</organism>
<feature type="domain" description="GIY-YIG" evidence="2">
    <location>
        <begin position="4"/>
        <end position="80"/>
    </location>
</feature>
<dbReference type="RefSeq" id="WP_024031284.1">
    <property type="nucleotide sequence ID" value="NZ_ALAN01000222.1"/>
</dbReference>
<evidence type="ECO:0000313" key="3">
    <source>
        <dbReference type="EMBL" id="ETI65832.1"/>
    </source>
</evidence>
<dbReference type="SUPFAM" id="SSF82771">
    <property type="entry name" value="GIY-YIG endonuclease"/>
    <property type="match status" value="1"/>
</dbReference>
<reference evidence="3 4" key="1">
    <citation type="journal article" date="2014" name="Environ. Microbiol.">
        <title>The nitrate-ammonifying and nosZ-carrying bacterium Bacillus vireti is a potent source and sink for nitric and nitrous oxide under high nitrate conditions.</title>
        <authorList>
            <person name="Mania D."/>
            <person name="Heylen K."/>
            <person name="van Spanning R.J."/>
            <person name="Frostegard A."/>
        </authorList>
    </citation>
    <scope>NUCLEOTIDE SEQUENCE [LARGE SCALE GENOMIC DNA]</scope>
    <source>
        <strain evidence="3 4">LMG 21834</strain>
    </source>
</reference>
<dbReference type="InterPro" id="IPR035901">
    <property type="entry name" value="GIY-YIG_endonuc_sf"/>
</dbReference>
<dbReference type="Gene3D" id="3.40.1440.10">
    <property type="entry name" value="GIY-YIG endonuclease"/>
    <property type="match status" value="1"/>
</dbReference>
<evidence type="ECO:0000256" key="1">
    <source>
        <dbReference type="ARBA" id="ARBA00007435"/>
    </source>
</evidence>
<name>A0AB94IFE4_9BACI</name>
<protein>
    <submittedName>
        <fullName evidence="3">GIY-YIG nuclease superfamily protein</fullName>
    </submittedName>
</protein>
<dbReference type="InterPro" id="IPR000305">
    <property type="entry name" value="GIY-YIG_endonuc"/>
</dbReference>
<dbReference type="CDD" id="cd10456">
    <property type="entry name" value="GIY-YIG_UPF0213"/>
    <property type="match status" value="1"/>
</dbReference>
<evidence type="ECO:0000259" key="2">
    <source>
        <dbReference type="PROSITE" id="PS50164"/>
    </source>
</evidence>